<dbReference type="RefSeq" id="XP_017033140.2">
    <property type="nucleotide sequence ID" value="XM_017177651.2"/>
</dbReference>
<dbReference type="Pfam" id="PF22249">
    <property type="entry name" value="ERMP1-TM"/>
    <property type="match status" value="1"/>
</dbReference>
<evidence type="ECO:0000256" key="7">
    <source>
        <dbReference type="ARBA" id="ARBA00022801"/>
    </source>
</evidence>
<dbReference type="Gene3D" id="3.40.630.10">
    <property type="entry name" value="Zn peptidases"/>
    <property type="match status" value="1"/>
</dbReference>
<evidence type="ECO:0000256" key="2">
    <source>
        <dbReference type="ARBA" id="ARBA00004477"/>
    </source>
</evidence>
<evidence type="ECO:0000256" key="4">
    <source>
        <dbReference type="ARBA" id="ARBA00022670"/>
    </source>
</evidence>
<dbReference type="AlphaFoldDB" id="A0A6P4IX47"/>
<evidence type="ECO:0000256" key="12">
    <source>
        <dbReference type="ARBA" id="ARBA00023136"/>
    </source>
</evidence>
<dbReference type="OrthoDB" id="76293at2759"/>
<feature type="domain" description="Endoplasmic reticulum metallopeptidase 1/1-A TM" evidence="17">
    <location>
        <begin position="423"/>
        <end position="635"/>
    </location>
</feature>
<evidence type="ECO:0000256" key="8">
    <source>
        <dbReference type="ARBA" id="ARBA00022824"/>
    </source>
</evidence>
<evidence type="ECO:0000256" key="6">
    <source>
        <dbReference type="ARBA" id="ARBA00022723"/>
    </source>
</evidence>
<feature type="transmembrane region" description="Helical" evidence="14">
    <location>
        <begin position="622"/>
        <end position="644"/>
    </location>
</feature>
<dbReference type="GO" id="GO:0046872">
    <property type="term" value="F:metal ion binding"/>
    <property type="evidence" value="ECO:0007669"/>
    <property type="project" value="UniProtKB-KW"/>
</dbReference>
<evidence type="ECO:0000256" key="10">
    <source>
        <dbReference type="ARBA" id="ARBA00022989"/>
    </source>
</evidence>
<keyword evidence="9" id="KW-0862">Zinc</keyword>
<feature type="transmembrane region" description="Helical" evidence="14">
    <location>
        <begin position="461"/>
        <end position="483"/>
    </location>
</feature>
<evidence type="ECO:0000256" key="3">
    <source>
        <dbReference type="ARBA" id="ARBA00010918"/>
    </source>
</evidence>
<dbReference type="PANTHER" id="PTHR12147">
    <property type="entry name" value="METALLOPEPTIDASE M28 FAMILY MEMBER"/>
    <property type="match status" value="1"/>
</dbReference>
<evidence type="ECO:0000256" key="5">
    <source>
        <dbReference type="ARBA" id="ARBA00022692"/>
    </source>
</evidence>
<keyword evidence="13" id="KW-0325">Glycoprotein</keyword>
<comment type="similarity">
    <text evidence="3">Belongs to the peptidase M28 family.</text>
</comment>
<keyword evidence="18" id="KW-1185">Reference proteome</keyword>
<feature type="transmembrane region" description="Helical" evidence="14">
    <location>
        <begin position="418"/>
        <end position="449"/>
    </location>
</feature>
<dbReference type="GeneID" id="108082321"/>
<dbReference type="InterPro" id="IPR045175">
    <property type="entry name" value="M28_fam"/>
</dbReference>
<feature type="domain" description="Peptidase M28" evidence="15">
    <location>
        <begin position="151"/>
        <end position="346"/>
    </location>
</feature>
<comment type="cofactor">
    <cofactor evidence="1">
        <name>Zn(2+)</name>
        <dbReference type="ChEBI" id="CHEBI:29105"/>
    </cofactor>
</comment>
<feature type="domain" description="Endoplasmic reticulum metallopeptidase 1-like C-terminal" evidence="16">
    <location>
        <begin position="650"/>
        <end position="873"/>
    </location>
</feature>
<comment type="subcellular location">
    <subcellularLocation>
        <location evidence="2">Endoplasmic reticulum membrane</location>
        <topology evidence="2">Multi-pass membrane protein</topology>
    </subcellularLocation>
</comment>
<dbReference type="CDD" id="cd03875">
    <property type="entry name" value="M28_Fxna_like"/>
    <property type="match status" value="1"/>
</dbReference>
<feature type="transmembrane region" description="Helical" evidence="14">
    <location>
        <begin position="495"/>
        <end position="517"/>
    </location>
</feature>
<keyword evidence="11" id="KW-0482">Metalloprotease</keyword>
<evidence type="ECO:0000256" key="11">
    <source>
        <dbReference type="ARBA" id="ARBA00023049"/>
    </source>
</evidence>
<feature type="transmembrane region" description="Helical" evidence="14">
    <location>
        <begin position="593"/>
        <end position="616"/>
    </location>
</feature>
<keyword evidence="6" id="KW-0479">Metal-binding</keyword>
<keyword evidence="12 14" id="KW-0472">Membrane</keyword>
<evidence type="ECO:0000259" key="17">
    <source>
        <dbReference type="Pfam" id="PF22249"/>
    </source>
</evidence>
<evidence type="ECO:0000256" key="13">
    <source>
        <dbReference type="ARBA" id="ARBA00023180"/>
    </source>
</evidence>
<accession>A0A6P4IX47</accession>
<name>A0A6P4IX47_DROKI</name>
<dbReference type="PANTHER" id="PTHR12147:SF22">
    <property type="entry name" value="ENDOPLASMIC RETICULUM METALLOPEPTIDASE 1"/>
    <property type="match status" value="1"/>
</dbReference>
<dbReference type="GO" id="GO:0006508">
    <property type="term" value="P:proteolysis"/>
    <property type="evidence" value="ECO:0007669"/>
    <property type="project" value="UniProtKB-KW"/>
</dbReference>
<evidence type="ECO:0000256" key="14">
    <source>
        <dbReference type="SAM" id="Phobius"/>
    </source>
</evidence>
<reference evidence="19" key="2">
    <citation type="submission" date="2025-08" db="UniProtKB">
        <authorList>
            <consortium name="RefSeq"/>
        </authorList>
    </citation>
    <scope>IDENTIFICATION</scope>
    <source>
        <strain evidence="19">14028-0561.14</strain>
        <tissue evidence="19">Whole fly</tissue>
    </source>
</reference>
<proteinExistence type="inferred from homology"/>
<feature type="transmembrane region" description="Helical" evidence="14">
    <location>
        <begin position="36"/>
        <end position="56"/>
    </location>
</feature>
<dbReference type="SUPFAM" id="SSF53187">
    <property type="entry name" value="Zn-dependent exopeptidases"/>
    <property type="match status" value="1"/>
</dbReference>
<dbReference type="GO" id="GO:0005789">
    <property type="term" value="C:endoplasmic reticulum membrane"/>
    <property type="evidence" value="ECO:0007669"/>
    <property type="project" value="UniProtKB-SubCell"/>
</dbReference>
<dbReference type="GO" id="GO:0008235">
    <property type="term" value="F:metalloexopeptidase activity"/>
    <property type="evidence" value="ECO:0007669"/>
    <property type="project" value="InterPro"/>
</dbReference>
<feature type="transmembrane region" description="Helical" evidence="14">
    <location>
        <begin position="551"/>
        <end position="581"/>
    </location>
</feature>
<dbReference type="Pfam" id="PF04389">
    <property type="entry name" value="Peptidase_M28"/>
    <property type="match status" value="1"/>
</dbReference>
<sequence length="875" mass="98842">MENNSDEKEISLEKAAMESLSLKKESVGRQRLSWHYAPSFLLLWLSLFFAIVIPLYNRLPDKINASEESVKPGEFVAERAMSQLYVYDRIGPKVTGSYANEVKTVAFLLNEVEKIKEQMLSDLYEIEVDVQTPSGGFSFGSMVSMYQGIQNIVVKLNAKQSQSENYLLINSHFDSKPGSPSSGDDGTMVVVMLEVLRQMVISKTPFEHPIIFLFNGAEELGLQGSHGFITQHKWAANCKMVINLEVAGSGGRDILFQTGPNKPWLVKYYQHYAKHPFATTIAEEIFQGGLLPSDTDFRIFRDFGNVPGLDMAQINNGYVYHTVFDAFKVIPGRSVQNTGNNVLALVRAFSNASELYETENDDDGHTVFFDFLGLFFVYYTETTGIIMNYCFAVISLVLVGCSLWRMARQSEKVSLPQISLWFLIILGLHVVGVLLCFGLPLLMAVLFDAGDRSMTYFTSNWLVFGYYICPSVIGLVLPLTLYYTLKPNNKLSHGYHLQMSLHSHLVVQALLAIIFTAMGMRFQYLCLISMIFYGGALLINLVSTLQDRGNYWAVIVICLQVLPFCYFCYVIYMLLVVLIPITGRYGMGTNPDLMIALICGICTFFALGFIAQFINIFRWPKLILLGLGVVTFIFCMIAVSEVGFPYRPQTNVMRVNLVHTQRLFYEFDGSLSHSDSGYYFTYMDRRGLNPLKDSQLNLTGLVPIEPDCDKYVMCGAPCLYSCGSRKSARWLPRDSDVVTPGNIILRLLERTTNQPQNTVRYEFEVSGPPHMNIFVQPVGDSKVTDWSFVGNAPEKAQPPYYVFFNYGIDDTPLKFSIELTKSDGDFSKPLLELAVVGHFISHDYDRDAEALKFLGDFPDYVFVVEWPSILKRYIL</sequence>
<protein>
    <submittedName>
        <fullName evidence="19">Endoplasmic reticulum metallopeptidase 1-like</fullName>
    </submittedName>
</protein>
<dbReference type="InterPro" id="IPR053973">
    <property type="entry name" value="ERMP1-like_C"/>
</dbReference>
<keyword evidence="7" id="KW-0378">Hydrolase</keyword>
<evidence type="ECO:0000256" key="1">
    <source>
        <dbReference type="ARBA" id="ARBA00001947"/>
    </source>
</evidence>
<feature type="transmembrane region" description="Helical" evidence="14">
    <location>
        <begin position="524"/>
        <end position="545"/>
    </location>
</feature>
<keyword evidence="5 14" id="KW-0812">Transmembrane</keyword>
<evidence type="ECO:0000313" key="19">
    <source>
        <dbReference type="RefSeq" id="XP_017033140.2"/>
    </source>
</evidence>
<reference evidence="18" key="1">
    <citation type="submission" date="2025-05" db="UniProtKB">
        <authorList>
            <consortium name="RefSeq"/>
        </authorList>
    </citation>
    <scope>NUCLEOTIDE SEQUENCE [LARGE SCALE GENOMIC DNA]</scope>
    <source>
        <strain evidence="18">14028-0561.14</strain>
    </source>
</reference>
<organism evidence="18 19">
    <name type="scientific">Drosophila kikkawai</name>
    <name type="common">Fruit fly</name>
    <dbReference type="NCBI Taxonomy" id="30033"/>
    <lineage>
        <taxon>Eukaryota</taxon>
        <taxon>Metazoa</taxon>
        <taxon>Ecdysozoa</taxon>
        <taxon>Arthropoda</taxon>
        <taxon>Hexapoda</taxon>
        <taxon>Insecta</taxon>
        <taxon>Pterygota</taxon>
        <taxon>Neoptera</taxon>
        <taxon>Endopterygota</taxon>
        <taxon>Diptera</taxon>
        <taxon>Brachycera</taxon>
        <taxon>Muscomorpha</taxon>
        <taxon>Ephydroidea</taxon>
        <taxon>Drosophilidae</taxon>
        <taxon>Drosophila</taxon>
        <taxon>Sophophora</taxon>
    </lineage>
</organism>
<dbReference type="InterPro" id="IPR053974">
    <property type="entry name" value="ERMP1_1-A_TM"/>
</dbReference>
<dbReference type="Pfam" id="PF22248">
    <property type="entry name" value="ERMP1_C"/>
    <property type="match status" value="1"/>
</dbReference>
<evidence type="ECO:0000256" key="9">
    <source>
        <dbReference type="ARBA" id="ARBA00022833"/>
    </source>
</evidence>
<keyword evidence="8" id="KW-0256">Endoplasmic reticulum</keyword>
<keyword evidence="4" id="KW-0645">Protease</keyword>
<gene>
    <name evidence="19" type="primary">LOC108082321</name>
</gene>
<dbReference type="Proteomes" id="UP001652661">
    <property type="component" value="Chromosome 2R"/>
</dbReference>
<evidence type="ECO:0000259" key="15">
    <source>
        <dbReference type="Pfam" id="PF04389"/>
    </source>
</evidence>
<evidence type="ECO:0000259" key="16">
    <source>
        <dbReference type="Pfam" id="PF22248"/>
    </source>
</evidence>
<feature type="transmembrane region" description="Helical" evidence="14">
    <location>
        <begin position="386"/>
        <end position="406"/>
    </location>
</feature>
<evidence type="ECO:0000313" key="18">
    <source>
        <dbReference type="Proteomes" id="UP001652661"/>
    </source>
</evidence>
<dbReference type="InterPro" id="IPR007484">
    <property type="entry name" value="Peptidase_M28"/>
</dbReference>
<keyword evidence="10 14" id="KW-1133">Transmembrane helix</keyword>
<dbReference type="InterPro" id="IPR048024">
    <property type="entry name" value="Fxna-like_M28_dom"/>
</dbReference>